<dbReference type="SUPFAM" id="SSF51419">
    <property type="entry name" value="PLP-binding barrel"/>
    <property type="match status" value="1"/>
</dbReference>
<dbReference type="PANTHER" id="PTHR43727">
    <property type="entry name" value="DIAMINOPIMELATE DECARBOXYLASE"/>
    <property type="match status" value="1"/>
</dbReference>
<dbReference type="PRINTS" id="PR01179">
    <property type="entry name" value="ODADCRBXLASE"/>
</dbReference>
<feature type="domain" description="Orn/DAP/Arg decarboxylase 2 C-terminal" evidence="4">
    <location>
        <begin position="22"/>
        <end position="382"/>
    </location>
</feature>
<accession>A0ABY4UYG3</accession>
<dbReference type="InterPro" id="IPR000183">
    <property type="entry name" value="Orn/DAP/Arg_de-COase"/>
</dbReference>
<dbReference type="RefSeq" id="WP_006126470.1">
    <property type="nucleotide sequence ID" value="NZ_CP098609.1"/>
</dbReference>
<dbReference type="EMBL" id="CP098609">
    <property type="protein sequence ID" value="USC48027.1"/>
    <property type="molecule type" value="Genomic_DNA"/>
</dbReference>
<evidence type="ECO:0000313" key="7">
    <source>
        <dbReference type="Proteomes" id="UP001056079"/>
    </source>
</evidence>
<dbReference type="Gene3D" id="2.40.37.10">
    <property type="entry name" value="Lyase, Ornithine Decarboxylase, Chain A, domain 1"/>
    <property type="match status" value="1"/>
</dbReference>
<dbReference type="InterPro" id="IPR022643">
    <property type="entry name" value="De-COase2_C"/>
</dbReference>
<dbReference type="InterPro" id="IPR022644">
    <property type="entry name" value="De-COase2_N"/>
</dbReference>
<organism evidence="6 7">
    <name type="scientific">Streptomyces filamentosus</name>
    <name type="common">Streptomyces roseosporus</name>
    <dbReference type="NCBI Taxonomy" id="67294"/>
    <lineage>
        <taxon>Bacteria</taxon>
        <taxon>Bacillati</taxon>
        <taxon>Actinomycetota</taxon>
        <taxon>Actinomycetes</taxon>
        <taxon>Kitasatosporales</taxon>
        <taxon>Streptomycetaceae</taxon>
        <taxon>Streptomyces</taxon>
    </lineage>
</organism>
<comment type="similarity">
    <text evidence="3">Belongs to the Orn/Lys/Arg decarboxylase class-II family.</text>
</comment>
<protein>
    <submittedName>
        <fullName evidence="6">Type III PLP-dependent enzyme</fullName>
    </submittedName>
</protein>
<dbReference type="Pfam" id="PF00278">
    <property type="entry name" value="Orn_DAP_Arg_deC"/>
    <property type="match status" value="1"/>
</dbReference>
<evidence type="ECO:0000256" key="2">
    <source>
        <dbReference type="ARBA" id="ARBA00022898"/>
    </source>
</evidence>
<feature type="domain" description="Orn/DAP/Arg decarboxylase 2 N-terminal" evidence="5">
    <location>
        <begin position="28"/>
        <end position="278"/>
    </location>
</feature>
<keyword evidence="7" id="KW-1185">Reference proteome</keyword>
<evidence type="ECO:0000313" key="6">
    <source>
        <dbReference type="EMBL" id="USC48027.1"/>
    </source>
</evidence>
<dbReference type="Gene3D" id="3.20.20.10">
    <property type="entry name" value="Alanine racemase"/>
    <property type="match status" value="1"/>
</dbReference>
<evidence type="ECO:0000256" key="3">
    <source>
        <dbReference type="RuleBase" id="RU003737"/>
    </source>
</evidence>
<evidence type="ECO:0000256" key="1">
    <source>
        <dbReference type="ARBA" id="ARBA00001933"/>
    </source>
</evidence>
<gene>
    <name evidence="6" type="ORF">K7395_15365</name>
</gene>
<proteinExistence type="inferred from homology"/>
<dbReference type="PANTHER" id="PTHR43727:SF2">
    <property type="entry name" value="GROUP IV DECARBOXYLASE"/>
    <property type="match status" value="1"/>
</dbReference>
<evidence type="ECO:0000259" key="5">
    <source>
        <dbReference type="Pfam" id="PF02784"/>
    </source>
</evidence>
<sequence length="442" mass="46025">MTSPATTTNIADLVETYGSPLYVYDLDETEAAARSLRGALPQPSTLYYSLKANPHPLLARALRRAGCHAEVSSQGELAAALEAGFAGDEILYTGPGKTRLEIADAVCAGVLRFSVESAGDYRRVAAVAAERGVTAQCLLRLNASESHGSSGLRMTGTSSQFGTDSAAVIADPEQFAPRPGARVIGMHFFALSNARDPESLLASLVSSIAEAARVHQACGVPLAYVDLGGGFAAPYAAEGARPDYGALREPLEAALDEHLPDWRNGTTTIAFESGRHLVGGCGQLVCTVSDIKQSRERTYVVLDTGIHHLGGLAGLGRLLPMRASTVPARTGGVPGEPDVPYGAADDRAVLVGPLCTPADVLARDASLPRVGRDGLLTVPNVGAYGLTASLIGFLSRPVAAEIVLAAGATLDASRIELRRTALAPVTGPRDSELADCQQEFTK</sequence>
<dbReference type="InterPro" id="IPR029066">
    <property type="entry name" value="PLP-binding_barrel"/>
</dbReference>
<name>A0ABY4UYG3_STRFL</name>
<dbReference type="SUPFAM" id="SSF50621">
    <property type="entry name" value="Alanine racemase C-terminal domain-like"/>
    <property type="match status" value="1"/>
</dbReference>
<dbReference type="Proteomes" id="UP001056079">
    <property type="component" value="Chromosome"/>
</dbReference>
<dbReference type="Pfam" id="PF02784">
    <property type="entry name" value="Orn_Arg_deC_N"/>
    <property type="match status" value="1"/>
</dbReference>
<comment type="cofactor">
    <cofactor evidence="1">
        <name>pyridoxal 5'-phosphate</name>
        <dbReference type="ChEBI" id="CHEBI:597326"/>
    </cofactor>
</comment>
<keyword evidence="2" id="KW-0663">Pyridoxal phosphate</keyword>
<dbReference type="InterPro" id="IPR009006">
    <property type="entry name" value="Ala_racemase/Decarboxylase_C"/>
</dbReference>
<evidence type="ECO:0000259" key="4">
    <source>
        <dbReference type="Pfam" id="PF00278"/>
    </source>
</evidence>
<reference evidence="6" key="1">
    <citation type="submission" date="2021-08" db="EMBL/GenBank/DDBJ databases">
        <title>DNA methylation of m4C regulates biosynthesis of daptomycin in Streptomyces roseosporus L30.</title>
        <authorList>
            <person name="Fang J.-L."/>
        </authorList>
    </citation>
    <scope>NUCLEOTIDE SEQUENCE</scope>
    <source>
        <strain evidence="6">L30</strain>
    </source>
</reference>